<keyword evidence="4" id="KW-1185">Reference proteome</keyword>
<accession>A0A2A2TQH5</accession>
<sequence>MSRNNELVKVIRNFYQKLRSYSPTTLQEQRLWLLRTFLVNKRKPEWSNAGFLLPTVAMVSLVVVLLTIAILFRSFERSKNASNVRVDQVILNATAPAIDRVKAKLNALSEDPTLPRGTPSDGALYDALKKDKYRLGDESRLKLAYDFNGQAGIQEGGNSIEENEASKTAWKFAIDTDNNGLKDTYTLYGVYFRSPSRDSNTGEFARKRNPLEARTPPMDNDATNQVCRNAAGFSTLVGNSSWYKLQNGNLGKSFFTYAVNVPITDAAYNQIPAAEKSQYEKYKGNKGFAALEFQQDRSRIPLPNNAVWFENDLEISSGTDLAINGRVHTNGNFLVGSGSADNTFRQVSSKSSCFFNQENGLMTVGGNVGTGSVSTNTDQSNQGVVHLYQGFNQNVDLTKKINSSNKSTDKGGGSLIGFNDNAYSQRIARMKTRAEELCTTCFSATTGAALETAVNANTNYPQEIKQNVSEKVAATDDNKTATDILKDEIEIYLRNRTRRVPFAEVGQGATKADAEAGFAQAAFDVKLDPPADWREPITSGKLTGTSGTDAVSVNTSNLSATFPDLQKQEGIQTEIGDRVFVGNNLPARWLKGTNYVGAEENQLIASVNWNRPTTGAKQRWRNSQIQPLADLGITDRNGFWEEKAYEQPRNALDNVGGVRIITGAGIYRDDDWDPTTGIPPTKGTPNYSRTAPVAPTPPALLTSRNLAHSPNAVDTAANIPKFNSLDNIYVWSDTMRMSSANPANTGTGDLLMRATAVYHYKINSTAGVAQEPLACVSSYHDPSYRILNDTNGNGVWDSGETYTDSRSNRSDITGLPALPTGVLPANTATTGGKSNNGVVYTYPGRTTFNATNRALLERQARLVYPNGRVVNQPLRDALSKFSGTTIPTTLQASDYSAIDTALCAVSILNNPTSNIVAAGTANMPPHGAIREASFLDGREAKQVARLGLNFAALGNQNDLDLEQRQPLEIRTTDIDLGQLANTVVSTTEYLLPNSGIIYASRDDAMRDASDNSAQSEILSPTDFKLDPTRRPNGVRLINGGTLARRPATNNNAYTPQEKGLILATNLPAYIRGAFNLHRTSTTGTTEIEEFTETTATTDFYGRSTPNTSFACRGGRTGCPATGGDYWRPATLIADSMTLLSGSFLDGTRSEGDFDINNNTGVPVPDLNLGATSGNAIIPVNGTTLDPITRSRLQNGFLENGFVTNTNWWGTLGVPRNTNNTPTGTEQLGSYALNGVTPIQRRANGVPLYVMEMCRKEDVSDCLPNDWVVGFDINGNGILDNAAERNVKANEIGIVVTTIGGSISGDWNTTFVGTPLPLQPAKSIRQRLGAGDTANLALTQGDQRFPRRVAFARDNNNQLVVASLTSPYQPIGVGCPVRSTAYTTPAVAAEYQTNGCSYATSPAAATNYGVTGNNGLWFRTVNGVNPSDIAQATYNNNQSLFYYPPADLDINGDGTIQPTEVGAIDINRDGTIQPTEERTGQPILVPVTQVNDANSLPPGGLRTDGAAQNQFRDNWLNAANGNTTYNATFVVGNSPSRPAEVSAGLQNFVRFSESWNGINARISGSFIQMQRSKFATAPLSTVLSDRVAATATNASGINDNRSIFDYPLDTYPIGNSNGLLPFYWAPTRTWGFDVGLLSEQPDLFAQRFTQPQTGRPSEFFREVGRDDLWVQSLLCAAVASDKKGNPGATYTNEAVPSGDGYRPNNCPTAIPSDPS</sequence>
<comment type="caution">
    <text evidence="3">The sequence shown here is derived from an EMBL/GenBank/DDBJ whole genome shotgun (WGS) entry which is preliminary data.</text>
</comment>
<keyword evidence="2" id="KW-0812">Transmembrane</keyword>
<feature type="transmembrane region" description="Helical" evidence="2">
    <location>
        <begin position="51"/>
        <end position="72"/>
    </location>
</feature>
<dbReference type="OrthoDB" id="468482at2"/>
<organism evidence="3 4">
    <name type="scientific">Brunnivagina elsteri CCALA 953</name>
    <dbReference type="NCBI Taxonomy" id="987040"/>
    <lineage>
        <taxon>Bacteria</taxon>
        <taxon>Bacillati</taxon>
        <taxon>Cyanobacteriota</taxon>
        <taxon>Cyanophyceae</taxon>
        <taxon>Nostocales</taxon>
        <taxon>Calotrichaceae</taxon>
        <taxon>Brunnivagina</taxon>
    </lineage>
</organism>
<reference evidence="3 4" key="1">
    <citation type="submission" date="2017-08" db="EMBL/GenBank/DDBJ databases">
        <title>Draft genome sequence of filamentous cyanobacterium Calothrix elsteri CCALA 953.</title>
        <authorList>
            <person name="Gagunashvili A.N."/>
            <person name="Elster J."/>
            <person name="Andresson O.S."/>
        </authorList>
    </citation>
    <scope>NUCLEOTIDE SEQUENCE [LARGE SCALE GENOMIC DNA]</scope>
    <source>
        <strain evidence="3 4">CCALA 953</strain>
    </source>
</reference>
<protein>
    <submittedName>
        <fullName evidence="3">Uncharacterized protein</fullName>
    </submittedName>
</protein>
<evidence type="ECO:0000256" key="2">
    <source>
        <dbReference type="SAM" id="Phobius"/>
    </source>
</evidence>
<dbReference type="NCBIfam" id="NF038301">
    <property type="entry name" value="EPS_HpsA"/>
    <property type="match status" value="1"/>
</dbReference>
<keyword evidence="2" id="KW-0472">Membrane</keyword>
<keyword evidence="2" id="KW-1133">Transmembrane helix</keyword>
<evidence type="ECO:0000313" key="3">
    <source>
        <dbReference type="EMBL" id="PAX60667.1"/>
    </source>
</evidence>
<dbReference type="RefSeq" id="WP_095719835.1">
    <property type="nucleotide sequence ID" value="NZ_NTFS01000003.1"/>
</dbReference>
<proteinExistence type="predicted"/>
<evidence type="ECO:0000313" key="4">
    <source>
        <dbReference type="Proteomes" id="UP000218238"/>
    </source>
</evidence>
<dbReference type="PROSITE" id="PS00018">
    <property type="entry name" value="EF_HAND_1"/>
    <property type="match status" value="1"/>
</dbReference>
<dbReference type="Proteomes" id="UP000218238">
    <property type="component" value="Unassembled WGS sequence"/>
</dbReference>
<name>A0A2A2TQH5_9CYAN</name>
<feature type="region of interest" description="Disordered" evidence="1">
    <location>
        <begin position="1680"/>
        <end position="1714"/>
    </location>
</feature>
<dbReference type="InterPro" id="IPR018247">
    <property type="entry name" value="EF_Hand_1_Ca_BS"/>
</dbReference>
<gene>
    <name evidence="3" type="ORF">CK510_00650</name>
</gene>
<dbReference type="InterPro" id="IPR049774">
    <property type="entry name" value="EPS_HpsA-like"/>
</dbReference>
<evidence type="ECO:0000256" key="1">
    <source>
        <dbReference type="SAM" id="MobiDB-lite"/>
    </source>
</evidence>
<dbReference type="EMBL" id="NTFS01000003">
    <property type="protein sequence ID" value="PAX60667.1"/>
    <property type="molecule type" value="Genomic_DNA"/>
</dbReference>